<dbReference type="Gene3D" id="1.10.287.1060">
    <property type="entry name" value="ESAT-6-like"/>
    <property type="match status" value="1"/>
</dbReference>
<dbReference type="NCBIfam" id="TIGR03930">
    <property type="entry name" value="WXG100_ESAT6"/>
    <property type="match status" value="1"/>
</dbReference>
<accession>A0A199Q346</accession>
<dbReference type="EMBL" id="LWGZ01000010">
    <property type="protein sequence ID" value="OAX67835.1"/>
    <property type="molecule type" value="Genomic_DNA"/>
</dbReference>
<keyword evidence="4" id="KW-1185">Reference proteome</keyword>
<dbReference type="AlphaFoldDB" id="A0A199Q346"/>
<dbReference type="Pfam" id="PF06013">
    <property type="entry name" value="WXG100"/>
    <property type="match status" value="1"/>
</dbReference>
<dbReference type="InterPro" id="IPR036689">
    <property type="entry name" value="ESAT-6-like_sf"/>
</dbReference>
<dbReference type="Proteomes" id="UP000092021">
    <property type="component" value="Unassembled WGS sequence"/>
</dbReference>
<name>A0A199Q346_9MICC</name>
<sequence>MARFVVDSEIIATKTAEARGFMERITSEVNGMTASLQDLQSSWTGSASVNFQEVLTHWRATQAQVEQSIGEINTALSHAGVNYADTEAANAAMFIG</sequence>
<evidence type="ECO:0000256" key="1">
    <source>
        <dbReference type="RuleBase" id="RU362001"/>
    </source>
</evidence>
<protein>
    <recommendedName>
        <fullName evidence="1">ESAT-6-like protein</fullName>
    </recommendedName>
</protein>
<proteinExistence type="inferred from homology"/>
<comment type="caution">
    <text evidence="2">The sequence shown here is derived from an EMBL/GenBank/DDBJ whole genome shotgun (WGS) entry which is preliminary data.</text>
</comment>
<reference evidence="2 4" key="3">
    <citation type="submission" date="2016-06" db="EMBL/GenBank/DDBJ databases">
        <title>Identification of putative biosynthetic pathways for the production of bioactive secondary metabolites by the marine actinomycete Kocuria kristinae RUTW2-3.</title>
        <authorList>
            <person name="Waterworth S.C."/>
            <person name="Walmsley T.A."/>
            <person name="Matongo T."/>
            <person name="Davies-Coleman M.T."/>
            <person name="Dorrington R.A."/>
        </authorList>
    </citation>
    <scope>NUCLEOTIDE SEQUENCE [LARGE SCALE GENOMIC DNA]</scope>
    <source>
        <strain evidence="4">RuSp02-3</strain>
        <strain evidence="2">RUTW2-3</strain>
        <strain evidence="3 5">RUTW4-5</strain>
    </source>
</reference>
<dbReference type="EMBL" id="LJBJ02000001">
    <property type="protein sequence ID" value="OAX52831.1"/>
    <property type="molecule type" value="Genomic_DNA"/>
</dbReference>
<reference evidence="2" key="2">
    <citation type="submission" date="2016-04" db="EMBL/GenBank/DDBJ databases">
        <authorList>
            <person name="Evans L.H."/>
            <person name="Alamgir A."/>
            <person name="Owens N."/>
            <person name="Weber N.D."/>
            <person name="Virtaneva K."/>
            <person name="Barbian K."/>
            <person name="Babar A."/>
            <person name="Rosenke K."/>
        </authorList>
    </citation>
    <scope>NUCLEOTIDE SEQUENCE [LARGE SCALE GENOMIC DNA]</scope>
    <source>
        <strain evidence="2">RUTW2-3</strain>
    </source>
</reference>
<comment type="similarity">
    <text evidence="1">Belongs to the WXG100 family.</text>
</comment>
<evidence type="ECO:0000313" key="5">
    <source>
        <dbReference type="Proteomes" id="UP000092021"/>
    </source>
</evidence>
<dbReference type="SUPFAM" id="SSF140453">
    <property type="entry name" value="EsxAB dimer-like"/>
    <property type="match status" value="1"/>
</dbReference>
<dbReference type="InterPro" id="IPR010310">
    <property type="entry name" value="T7SS_ESAT-6-like"/>
</dbReference>
<dbReference type="Proteomes" id="UP000053171">
    <property type="component" value="Unassembled WGS sequence"/>
</dbReference>
<dbReference type="RefSeq" id="WP_055684255.1">
    <property type="nucleotide sequence ID" value="NZ_CP113782.1"/>
</dbReference>
<evidence type="ECO:0000313" key="4">
    <source>
        <dbReference type="Proteomes" id="UP000053171"/>
    </source>
</evidence>
<gene>
    <name evidence="3" type="ORF">A5N15_00125</name>
    <name evidence="2" type="ORF">AN277_0200105</name>
</gene>
<evidence type="ECO:0000313" key="3">
    <source>
        <dbReference type="EMBL" id="OAX67835.1"/>
    </source>
</evidence>
<dbReference type="STRING" id="37923.BK826_09450"/>
<evidence type="ECO:0000313" key="2">
    <source>
        <dbReference type="EMBL" id="OAX52831.1"/>
    </source>
</evidence>
<reference evidence="4" key="1">
    <citation type="submission" date="2016-04" db="EMBL/GenBank/DDBJ databases">
        <authorList>
            <person name="Waterworth S."/>
            <person name="Matcher G."/>
        </authorList>
    </citation>
    <scope>NUCLEOTIDE SEQUENCE [LARGE SCALE GENOMIC DNA]</scope>
    <source>
        <strain evidence="4">RuSp02-3</strain>
    </source>
</reference>
<organism evidence="2 4">
    <name type="scientific">Rothia kristinae</name>
    <dbReference type="NCBI Taxonomy" id="37923"/>
    <lineage>
        <taxon>Bacteria</taxon>
        <taxon>Bacillati</taxon>
        <taxon>Actinomycetota</taxon>
        <taxon>Actinomycetes</taxon>
        <taxon>Micrococcales</taxon>
        <taxon>Micrococcaceae</taxon>
        <taxon>Rothia</taxon>
    </lineage>
</organism>